<comment type="function">
    <text evidence="9">Part of the tripartite ATP-independent periplasmic (TRAP) transport system.</text>
</comment>
<feature type="domain" description="Tripartite ATP-independent periplasmic transporters DctQ component" evidence="10">
    <location>
        <begin position="23"/>
        <end position="151"/>
    </location>
</feature>
<dbReference type="Pfam" id="PF04290">
    <property type="entry name" value="DctQ"/>
    <property type="match status" value="1"/>
</dbReference>
<feature type="transmembrane region" description="Helical" evidence="9">
    <location>
        <begin position="121"/>
        <end position="141"/>
    </location>
</feature>
<gene>
    <name evidence="11" type="ORF">OEG82_05310</name>
</gene>
<keyword evidence="12" id="KW-1185">Reference proteome</keyword>
<keyword evidence="7 9" id="KW-0472">Membrane</keyword>
<evidence type="ECO:0000259" key="10">
    <source>
        <dbReference type="Pfam" id="PF04290"/>
    </source>
</evidence>
<keyword evidence="5 9" id="KW-0812">Transmembrane</keyword>
<accession>A0ABT3YC31</accession>
<dbReference type="Proteomes" id="UP001081283">
    <property type="component" value="Unassembled WGS sequence"/>
</dbReference>
<feature type="transmembrane region" description="Helical" evidence="9">
    <location>
        <begin position="87"/>
        <end position="109"/>
    </location>
</feature>
<comment type="subunit">
    <text evidence="9">The complex comprises the extracytoplasmic solute receptor protein and the two transmembrane proteins.</text>
</comment>
<organism evidence="11 12">
    <name type="scientific">Hoeflea ulvae</name>
    <dbReference type="NCBI Taxonomy" id="2983764"/>
    <lineage>
        <taxon>Bacteria</taxon>
        <taxon>Pseudomonadati</taxon>
        <taxon>Pseudomonadota</taxon>
        <taxon>Alphaproteobacteria</taxon>
        <taxon>Hyphomicrobiales</taxon>
        <taxon>Rhizobiaceae</taxon>
        <taxon>Hoeflea</taxon>
    </lineage>
</organism>
<name>A0ABT3YC31_9HYPH</name>
<evidence type="ECO:0000256" key="8">
    <source>
        <dbReference type="ARBA" id="ARBA00038436"/>
    </source>
</evidence>
<feature type="transmembrane region" description="Helical" evidence="9">
    <location>
        <begin position="12"/>
        <end position="33"/>
    </location>
</feature>
<comment type="caution">
    <text evidence="11">The sequence shown here is derived from an EMBL/GenBank/DDBJ whole genome shotgun (WGS) entry which is preliminary data.</text>
</comment>
<evidence type="ECO:0000256" key="7">
    <source>
        <dbReference type="ARBA" id="ARBA00023136"/>
    </source>
</evidence>
<evidence type="ECO:0000313" key="12">
    <source>
        <dbReference type="Proteomes" id="UP001081283"/>
    </source>
</evidence>
<reference evidence="11" key="1">
    <citation type="submission" date="2022-10" db="EMBL/GenBank/DDBJ databases">
        <title>Hoeflea sp. J2-29, isolated from marine algae.</title>
        <authorList>
            <person name="Kristyanto S."/>
            <person name="Kim J.M."/>
            <person name="Jeon C.O."/>
        </authorList>
    </citation>
    <scope>NUCLEOTIDE SEQUENCE</scope>
    <source>
        <strain evidence="11">J2-29</strain>
    </source>
</reference>
<dbReference type="InterPro" id="IPR007387">
    <property type="entry name" value="TRAP_DctQ"/>
</dbReference>
<evidence type="ECO:0000256" key="3">
    <source>
        <dbReference type="ARBA" id="ARBA00022475"/>
    </source>
</evidence>
<keyword evidence="3" id="KW-1003">Cell membrane</keyword>
<evidence type="ECO:0000313" key="11">
    <source>
        <dbReference type="EMBL" id="MCY0093440.1"/>
    </source>
</evidence>
<evidence type="ECO:0000256" key="1">
    <source>
        <dbReference type="ARBA" id="ARBA00004429"/>
    </source>
</evidence>
<dbReference type="RefSeq" id="WP_267611395.1">
    <property type="nucleotide sequence ID" value="NZ_JAOVZQ010000001.1"/>
</dbReference>
<evidence type="ECO:0000256" key="9">
    <source>
        <dbReference type="RuleBase" id="RU369079"/>
    </source>
</evidence>
<keyword evidence="2 9" id="KW-0813">Transport</keyword>
<dbReference type="PANTHER" id="PTHR35011">
    <property type="entry name" value="2,3-DIKETO-L-GULONATE TRAP TRANSPORTER SMALL PERMEASE PROTEIN YIAM"/>
    <property type="match status" value="1"/>
</dbReference>
<evidence type="ECO:0000256" key="5">
    <source>
        <dbReference type="ARBA" id="ARBA00022692"/>
    </source>
</evidence>
<evidence type="ECO:0000256" key="4">
    <source>
        <dbReference type="ARBA" id="ARBA00022519"/>
    </source>
</evidence>
<evidence type="ECO:0000256" key="6">
    <source>
        <dbReference type="ARBA" id="ARBA00022989"/>
    </source>
</evidence>
<keyword evidence="6 9" id="KW-1133">Transmembrane helix</keyword>
<dbReference type="EMBL" id="JAOVZQ010000001">
    <property type="protein sequence ID" value="MCY0093440.1"/>
    <property type="molecule type" value="Genomic_DNA"/>
</dbReference>
<comment type="similarity">
    <text evidence="8 9">Belongs to the TRAP transporter small permease family.</text>
</comment>
<proteinExistence type="inferred from homology"/>
<comment type="subcellular location">
    <subcellularLocation>
        <location evidence="1 9">Cell inner membrane</location>
        <topology evidence="1 9">Multi-pass membrane protein</topology>
    </subcellularLocation>
</comment>
<dbReference type="InterPro" id="IPR055348">
    <property type="entry name" value="DctQ"/>
</dbReference>
<sequence>MKRAIATLRSLTTGIAVICFGFMVVAVMVQVLGRYVLPIKVGNAVETAAFAQVWLACIGAGLALRHGAVFAVDALPARLSLRSARLVSVLIAAGSLLFLAVLIYGGVLLTRQGASQSSPTLLLPMWIVFSAVPVGMSFMALEVVLRVVENWAAPFSPVYEKEDVA</sequence>
<dbReference type="PANTHER" id="PTHR35011:SF2">
    <property type="entry name" value="2,3-DIKETO-L-GULONATE TRAP TRANSPORTER SMALL PERMEASE PROTEIN YIAM"/>
    <property type="match status" value="1"/>
</dbReference>
<feature type="transmembrane region" description="Helical" evidence="9">
    <location>
        <begin position="53"/>
        <end position="75"/>
    </location>
</feature>
<protein>
    <recommendedName>
        <fullName evidence="9">TRAP transporter small permease protein</fullName>
    </recommendedName>
</protein>
<keyword evidence="4 9" id="KW-0997">Cell inner membrane</keyword>
<evidence type="ECO:0000256" key="2">
    <source>
        <dbReference type="ARBA" id="ARBA00022448"/>
    </source>
</evidence>